<evidence type="ECO:0000256" key="1">
    <source>
        <dbReference type="ARBA" id="ARBA00022603"/>
    </source>
</evidence>
<dbReference type="InterPro" id="IPR038375">
    <property type="entry name" value="NDUFAF7_sf"/>
</dbReference>
<reference evidence="3" key="1">
    <citation type="submission" date="2017-08" db="EMBL/GenBank/DDBJ databases">
        <authorList>
            <person name="Imhoff J.F."/>
            <person name="Rahn T."/>
            <person name="Kuenzel S."/>
            <person name="Neulinger S.C."/>
        </authorList>
    </citation>
    <scope>NUCLEOTIDE SEQUENCE</scope>
    <source>
        <strain evidence="3">DSM 9154</strain>
    </source>
</reference>
<reference evidence="3" key="2">
    <citation type="journal article" date="2020" name="Microorganisms">
        <title>Osmotic Adaptation and Compatible Solute Biosynthesis of Phototrophic Bacteria as Revealed from Genome Analyses.</title>
        <authorList>
            <person name="Imhoff J.F."/>
            <person name="Rahn T."/>
            <person name="Kunzel S."/>
            <person name="Keller A."/>
            <person name="Neulinger S.C."/>
        </authorList>
    </citation>
    <scope>NUCLEOTIDE SEQUENCE</scope>
    <source>
        <strain evidence="3">DSM 9154</strain>
    </source>
</reference>
<keyword evidence="2" id="KW-0808">Transferase</keyword>
<dbReference type="AlphaFoldDB" id="A0A934QL88"/>
<evidence type="ECO:0000256" key="2">
    <source>
        <dbReference type="ARBA" id="ARBA00022679"/>
    </source>
</evidence>
<gene>
    <name evidence="3" type="ORF">CKO21_15205</name>
</gene>
<organism evidence="3 4">
    <name type="scientific">Rhodovibrio salinarum</name>
    <dbReference type="NCBI Taxonomy" id="1087"/>
    <lineage>
        <taxon>Bacteria</taxon>
        <taxon>Pseudomonadati</taxon>
        <taxon>Pseudomonadota</taxon>
        <taxon>Alphaproteobacteria</taxon>
        <taxon>Rhodospirillales</taxon>
        <taxon>Rhodovibrionaceae</taxon>
        <taxon>Rhodovibrio</taxon>
    </lineage>
</organism>
<dbReference type="PANTHER" id="PTHR12049:SF7">
    <property type="entry name" value="PROTEIN ARGININE METHYLTRANSFERASE NDUFAF7, MITOCHONDRIAL"/>
    <property type="match status" value="1"/>
</dbReference>
<dbReference type="InterPro" id="IPR003788">
    <property type="entry name" value="NDUFAF7"/>
</dbReference>
<sequence length="369" mass="39917">MQRTALEQRLIRRLQATGPISVASYMADVLTAPDGGYYSGGEAGDRDPFGWHGDFVTAPEISQMFGELLGLWCAEAWQRIGEPDPVTLAELGPGRGTLMADVLRAAKMLPGFDKALRVHLVEVSRALRHKQAEMLGARIAGFHDQAGDLPEGPALTIANEFFDALPVRQFEKTERGWSERMVAYDPDSDRLVFALGTPSQNAAAYVPEALRDSAEPGAVFELAASALSIAHELGRRVATHGGAVVLVDYGRTETRCEATLQAVRRHARADVLSAPGTADLTAHVDFPLIAQAAREVGAEVHGPVPQRDFLKGLGLDERAVILKRQATPEQRDQIETGHHRLIAEDQMGTLFQAMAFVPPGYGTPAGFPE</sequence>
<dbReference type="Pfam" id="PF02636">
    <property type="entry name" value="Methyltransf_28"/>
    <property type="match status" value="1"/>
</dbReference>
<protein>
    <submittedName>
        <fullName evidence="3">SAM-dependent methyltransferase</fullName>
    </submittedName>
</protein>
<evidence type="ECO:0000313" key="4">
    <source>
        <dbReference type="Proteomes" id="UP000778970"/>
    </source>
</evidence>
<dbReference type="GO" id="GO:0035243">
    <property type="term" value="F:protein-arginine omega-N symmetric methyltransferase activity"/>
    <property type="evidence" value="ECO:0007669"/>
    <property type="project" value="TreeGrafter"/>
</dbReference>
<dbReference type="SUPFAM" id="SSF53335">
    <property type="entry name" value="S-adenosyl-L-methionine-dependent methyltransferases"/>
    <property type="match status" value="1"/>
</dbReference>
<dbReference type="PANTHER" id="PTHR12049">
    <property type="entry name" value="PROTEIN ARGININE METHYLTRANSFERASE NDUFAF7, MITOCHONDRIAL"/>
    <property type="match status" value="1"/>
</dbReference>
<dbReference type="EMBL" id="NRRE01000028">
    <property type="protein sequence ID" value="MBK1698595.1"/>
    <property type="molecule type" value="Genomic_DNA"/>
</dbReference>
<comment type="caution">
    <text evidence="3">The sequence shown here is derived from an EMBL/GenBank/DDBJ whole genome shotgun (WGS) entry which is preliminary data.</text>
</comment>
<evidence type="ECO:0000313" key="3">
    <source>
        <dbReference type="EMBL" id="MBK1698595.1"/>
    </source>
</evidence>
<keyword evidence="1 3" id="KW-0489">Methyltransferase</keyword>
<proteinExistence type="predicted"/>
<dbReference type="GO" id="GO:0032259">
    <property type="term" value="P:methylation"/>
    <property type="evidence" value="ECO:0007669"/>
    <property type="project" value="UniProtKB-KW"/>
</dbReference>
<dbReference type="RefSeq" id="WP_037256527.1">
    <property type="nucleotide sequence ID" value="NZ_NRRE01000028.1"/>
</dbReference>
<keyword evidence="4" id="KW-1185">Reference proteome</keyword>
<dbReference type="InterPro" id="IPR029063">
    <property type="entry name" value="SAM-dependent_MTases_sf"/>
</dbReference>
<name>A0A934QL88_9PROT</name>
<dbReference type="Gene3D" id="3.40.50.12710">
    <property type="match status" value="1"/>
</dbReference>
<dbReference type="Proteomes" id="UP000778970">
    <property type="component" value="Unassembled WGS sequence"/>
</dbReference>
<accession>A0A934QL88</accession>